<dbReference type="RefSeq" id="WP_004266625.1">
    <property type="nucleotide sequence ID" value="NZ_AGRW01000039.1"/>
</dbReference>
<name>H7EJ13_9SPIR</name>
<gene>
    <name evidence="1" type="ORF">TresaDRAFT_2112</name>
</gene>
<dbReference type="Proteomes" id="UP000003571">
    <property type="component" value="Unassembled WGS sequence"/>
</dbReference>
<sequence length="101" mass="11185">MDLKNICERIREISEKAAGGASAPVAYINVRVGRKFAFSEAEFSEAFRRAKWDTAISSADIVISRDDSLDCLVRIDEITDFFDEDGNCDTFVVPESEATIG</sequence>
<accession>H7EJ13</accession>
<dbReference type="AlphaFoldDB" id="H7EJ13"/>
<dbReference type="STRING" id="907348.TresaDRAFT_2112"/>
<comment type="caution">
    <text evidence="1">The sequence shown here is derived from an EMBL/GenBank/DDBJ whole genome shotgun (WGS) entry which is preliminary data.</text>
</comment>
<evidence type="ECO:0000313" key="2">
    <source>
        <dbReference type="Proteomes" id="UP000003571"/>
    </source>
</evidence>
<dbReference type="EMBL" id="AGRW01000039">
    <property type="protein sequence ID" value="EIC02470.1"/>
    <property type="molecule type" value="Genomic_DNA"/>
</dbReference>
<protein>
    <submittedName>
        <fullName evidence="1">Uncharacterized protein</fullName>
    </submittedName>
</protein>
<organism evidence="1 2">
    <name type="scientific">Treponema saccharophilum DSM 2985</name>
    <dbReference type="NCBI Taxonomy" id="907348"/>
    <lineage>
        <taxon>Bacteria</taxon>
        <taxon>Pseudomonadati</taxon>
        <taxon>Spirochaetota</taxon>
        <taxon>Spirochaetia</taxon>
        <taxon>Spirochaetales</taxon>
        <taxon>Treponemataceae</taxon>
        <taxon>Treponema</taxon>
    </lineage>
</organism>
<dbReference type="PATRIC" id="fig|907348.3.peg.825"/>
<proteinExistence type="predicted"/>
<keyword evidence="2" id="KW-1185">Reference proteome</keyword>
<reference evidence="1 2" key="1">
    <citation type="submission" date="2011-09" db="EMBL/GenBank/DDBJ databases">
        <title>The draft genome of Treponema saccharophilum DSM 2985.</title>
        <authorList>
            <consortium name="US DOE Joint Genome Institute (JGI-PGF)"/>
            <person name="Lucas S."/>
            <person name="Copeland A."/>
            <person name="Lapidus A."/>
            <person name="Glavina del Rio T."/>
            <person name="Dalin E."/>
            <person name="Tice H."/>
            <person name="Bruce D."/>
            <person name="Goodwin L."/>
            <person name="Pitluck S."/>
            <person name="Peters L."/>
            <person name="Kyrpides N."/>
            <person name="Mavromatis K."/>
            <person name="Ivanova N."/>
            <person name="Markowitz V."/>
            <person name="Cheng J.-F."/>
            <person name="Hugenholtz P."/>
            <person name="Woyke T."/>
            <person name="Wu D."/>
            <person name="Gronow S."/>
            <person name="Wellnitz S."/>
            <person name="Brambilla E."/>
            <person name="Klenk H.-P."/>
            <person name="Eisen J.A."/>
        </authorList>
    </citation>
    <scope>NUCLEOTIDE SEQUENCE [LARGE SCALE GENOMIC DNA]</scope>
    <source>
        <strain evidence="1 2">DSM 2985</strain>
    </source>
</reference>
<evidence type="ECO:0000313" key="1">
    <source>
        <dbReference type="EMBL" id="EIC02470.1"/>
    </source>
</evidence>